<keyword evidence="2" id="KW-0315">Glutamine amidotransferase</keyword>
<proteinExistence type="predicted"/>
<dbReference type="RefSeq" id="WP_124900223.1">
    <property type="nucleotide sequence ID" value="NZ_RQTJ01000035.1"/>
</dbReference>
<keyword evidence="4" id="KW-0328">Glycosyltransferase</keyword>
<comment type="caution">
    <text evidence="4">The sequence shown here is derived from an EMBL/GenBank/DDBJ whole genome shotgun (WGS) entry which is preliminary data.</text>
</comment>
<dbReference type="SUPFAM" id="SSF53271">
    <property type="entry name" value="PRTase-like"/>
    <property type="match status" value="1"/>
</dbReference>
<dbReference type="CDD" id="cd06223">
    <property type="entry name" value="PRTases_typeI"/>
    <property type="match status" value="1"/>
</dbReference>
<protein>
    <submittedName>
        <fullName evidence="4">Amidophosphoribosyltransferase</fullName>
    </submittedName>
</protein>
<evidence type="ECO:0000259" key="3">
    <source>
        <dbReference type="PROSITE" id="PS51278"/>
    </source>
</evidence>
<reference evidence="4 5" key="1">
    <citation type="submission" date="2018-11" db="EMBL/GenBank/DDBJ databases">
        <title>Flavobacterium sp. nov., YIM 102796 draft genome.</title>
        <authorList>
            <person name="Li G."/>
            <person name="Jiang Y."/>
        </authorList>
    </citation>
    <scope>NUCLEOTIDE SEQUENCE [LARGE SCALE GENOMIC DNA]</scope>
    <source>
        <strain evidence="4 5">YIM 102796</strain>
    </source>
</reference>
<dbReference type="EMBL" id="RQTJ01000035">
    <property type="protein sequence ID" value="RRA91223.1"/>
    <property type="molecule type" value="Genomic_DNA"/>
</dbReference>
<evidence type="ECO:0000313" key="4">
    <source>
        <dbReference type="EMBL" id="RRA91223.1"/>
    </source>
</evidence>
<feature type="domain" description="Glutamine amidotransferase type-2" evidence="3">
    <location>
        <begin position="9"/>
        <end position="304"/>
    </location>
</feature>
<gene>
    <name evidence="4" type="ORF">EG242_12620</name>
</gene>
<evidence type="ECO:0000313" key="5">
    <source>
        <dbReference type="Proteomes" id="UP000268372"/>
    </source>
</evidence>
<accession>A0A3P1ATM7</accession>
<dbReference type="SUPFAM" id="SSF56235">
    <property type="entry name" value="N-terminal nucleophile aminohydrolases (Ntn hydrolases)"/>
    <property type="match status" value="1"/>
</dbReference>
<dbReference type="AlphaFoldDB" id="A0A3P1ATM7"/>
<keyword evidence="5" id="KW-1185">Reference proteome</keyword>
<dbReference type="InterPro" id="IPR000836">
    <property type="entry name" value="PRTase_dom"/>
</dbReference>
<dbReference type="OrthoDB" id="9801213at2"/>
<dbReference type="InterPro" id="IPR029057">
    <property type="entry name" value="PRTase-like"/>
</dbReference>
<evidence type="ECO:0000256" key="1">
    <source>
        <dbReference type="ARBA" id="ARBA00022679"/>
    </source>
</evidence>
<sequence length="633" mass="72498">MSDAIKHECGIALLRLKKPLSFYKEKYGSSFYAIQKMYLLLEKQHNRGQDGAGLASIKLDMDPGERYISRVRSNKTSPIQDIFSQINGRINEELEENPEWINDVEAQKKHIPYLGEVFLGHVRYGTFGKNNIESVHPFLRQNNWMHRNLIVAGNFNLTNVKVLFDDLVRLGQHPKEMADTVTVMEKIGHFLDDEVEELYYNLRDAEGLSKKDASPVIGERLDVARILRRASKNWDGGFAMAGMFGHGDAFVLRDPAGIRPAFYYEDEEIVVVASERPVIQTAFNVPFSEIKELDPGKAIIIKKDGQVSFEEIMEPLERKACSFERIYFSRGNDAGIYQERKQLGRTMMPMILEELNHDVENTVFSYIPNTAEVSYFGMVEGAQDFLNQQKTERILALKDQLTPEKLQEILSKTIRSEKITIKDAKLRTFITDDSNRDDMVEHVYDVTYGVVKPTDTLVVIDDSIVRGTTLKKSIVKMLDRLNPKKIIVVSSAPQIRYPDCYGIDMAKMDTLIAFNATLELLKDRNMYHIINEVYAKCKKQEHLPDEEVINHVKEIYAPFTDEQISDKISEMLHPETVKADLKVMFQTVENLHISCPENLGDWYFTGNYPTAGGNRVVNRAFMNFVEGNDARAY</sequence>
<dbReference type="Gene3D" id="3.60.20.10">
    <property type="entry name" value="Glutamine Phosphoribosylpyrophosphate, subunit 1, domain 1"/>
    <property type="match status" value="1"/>
</dbReference>
<name>A0A3P1ATM7_9FLAO</name>
<dbReference type="PROSITE" id="PS51278">
    <property type="entry name" value="GATASE_TYPE_2"/>
    <property type="match status" value="1"/>
</dbReference>
<dbReference type="InterPro" id="IPR029055">
    <property type="entry name" value="Ntn_hydrolases_N"/>
</dbReference>
<evidence type="ECO:0000256" key="2">
    <source>
        <dbReference type="ARBA" id="ARBA00022962"/>
    </source>
</evidence>
<organism evidence="4 5">
    <name type="scientific">Paenimyroides viscosum</name>
    <dbReference type="NCBI Taxonomy" id="2488729"/>
    <lineage>
        <taxon>Bacteria</taxon>
        <taxon>Pseudomonadati</taxon>
        <taxon>Bacteroidota</taxon>
        <taxon>Flavobacteriia</taxon>
        <taxon>Flavobacteriales</taxon>
        <taxon>Flavobacteriaceae</taxon>
        <taxon>Paenimyroides</taxon>
    </lineage>
</organism>
<dbReference type="PANTHER" id="PTHR11907">
    <property type="entry name" value="AMIDOPHOSPHORIBOSYLTRANSFERASE"/>
    <property type="match status" value="1"/>
</dbReference>
<keyword evidence="1 4" id="KW-0808">Transferase</keyword>
<dbReference type="GO" id="GO:0016757">
    <property type="term" value="F:glycosyltransferase activity"/>
    <property type="evidence" value="ECO:0007669"/>
    <property type="project" value="UniProtKB-KW"/>
</dbReference>
<dbReference type="Proteomes" id="UP000268372">
    <property type="component" value="Unassembled WGS sequence"/>
</dbReference>
<dbReference type="InterPro" id="IPR017932">
    <property type="entry name" value="GATase_2_dom"/>
</dbReference>